<evidence type="ECO:0000313" key="2">
    <source>
        <dbReference type="EMBL" id="OOM73825.1"/>
    </source>
</evidence>
<feature type="coiled-coil region" evidence="1">
    <location>
        <begin position="118"/>
        <end position="208"/>
    </location>
</feature>
<protein>
    <recommendedName>
        <fullName evidence="4">Outer membrane efflux protein</fullName>
    </recommendedName>
</protein>
<organism evidence="2 3">
    <name type="scientific">Clostridium puniceum</name>
    <dbReference type="NCBI Taxonomy" id="29367"/>
    <lineage>
        <taxon>Bacteria</taxon>
        <taxon>Bacillati</taxon>
        <taxon>Bacillota</taxon>
        <taxon>Clostridia</taxon>
        <taxon>Eubacteriales</taxon>
        <taxon>Clostridiaceae</taxon>
        <taxon>Clostridium</taxon>
    </lineage>
</organism>
<evidence type="ECO:0008006" key="4">
    <source>
        <dbReference type="Google" id="ProtNLM"/>
    </source>
</evidence>
<dbReference type="STRING" id="29367.CLPUN_43320"/>
<accession>A0A1S8T8N2</accession>
<dbReference type="AlphaFoldDB" id="A0A1S8T8N2"/>
<dbReference type="Proteomes" id="UP000190890">
    <property type="component" value="Unassembled WGS sequence"/>
</dbReference>
<dbReference type="Gene3D" id="1.20.1600.10">
    <property type="entry name" value="Outer membrane efflux proteins (OEP)"/>
    <property type="match status" value="1"/>
</dbReference>
<reference evidence="2 3" key="1">
    <citation type="submission" date="2016-05" db="EMBL/GenBank/DDBJ databases">
        <title>Microbial solvent formation.</title>
        <authorList>
            <person name="Poehlein A."/>
            <person name="Montoya Solano J.D."/>
            <person name="Flitsch S."/>
            <person name="Krabben P."/>
            <person name="Duerre P."/>
            <person name="Daniel R."/>
        </authorList>
    </citation>
    <scope>NUCLEOTIDE SEQUENCE [LARGE SCALE GENOMIC DNA]</scope>
    <source>
        <strain evidence="2 3">DSM 2619</strain>
    </source>
</reference>
<keyword evidence="3" id="KW-1185">Reference proteome</keyword>
<dbReference type="GO" id="GO:0015562">
    <property type="term" value="F:efflux transmembrane transporter activity"/>
    <property type="evidence" value="ECO:0007669"/>
    <property type="project" value="InterPro"/>
</dbReference>
<keyword evidence="1" id="KW-0175">Coiled coil</keyword>
<dbReference type="SUPFAM" id="SSF56954">
    <property type="entry name" value="Outer membrane efflux proteins (OEP)"/>
    <property type="match status" value="1"/>
</dbReference>
<name>A0A1S8T8N2_9CLOT</name>
<proteinExistence type="predicted"/>
<evidence type="ECO:0000313" key="3">
    <source>
        <dbReference type="Proteomes" id="UP000190890"/>
    </source>
</evidence>
<dbReference type="EMBL" id="LZZM01000209">
    <property type="protein sequence ID" value="OOM73825.1"/>
    <property type="molecule type" value="Genomic_DNA"/>
</dbReference>
<gene>
    <name evidence="2" type="ORF">CLPUN_43320</name>
</gene>
<dbReference type="RefSeq" id="WP_077849275.1">
    <property type="nucleotide sequence ID" value="NZ_LZZM01000209.1"/>
</dbReference>
<dbReference type="OrthoDB" id="1756421at2"/>
<sequence>MRQNLIKVVALGIMLCVMNINVMPVFAVENSEDLNVSKSAISYDNGDKISTTAQDGQSAAIGKKVITLNEAIEAAINNSDKLALKSKEIKMYEDKMNLQDKYNDFYESINQKVYDFPYDKLEDQKKQAEQSQEFMQDKIKSDITNKYNDMVLKEIDIDKSKRNLELEKKDLEFMKAKLNLGFVTPNQLNDAQIEIKSLQDEITAKENSLNNNKDYFKVLTDLDLKNTYTLDYNIDYTKFKIDGSVDEYIDDKIYKF</sequence>
<comment type="caution">
    <text evidence="2">The sequence shown here is derived from an EMBL/GenBank/DDBJ whole genome shotgun (WGS) entry which is preliminary data.</text>
</comment>
<evidence type="ECO:0000256" key="1">
    <source>
        <dbReference type="SAM" id="Coils"/>
    </source>
</evidence>